<proteinExistence type="predicted"/>
<feature type="compositionally biased region" description="Polar residues" evidence="1">
    <location>
        <begin position="508"/>
        <end position="522"/>
    </location>
</feature>
<dbReference type="EMBL" id="CP009820">
    <property type="protein sequence ID" value="ATZ58776.1"/>
    <property type="molecule type" value="Genomic_DNA"/>
</dbReference>
<gene>
    <name evidence="2" type="ORF">BCIN_16g04650</name>
</gene>
<dbReference type="RefSeq" id="XP_001549146.1">
    <property type="nucleotide sequence ID" value="XM_001549096.2"/>
</dbReference>
<sequence length="556" mass="63668">MSSHRSKGKGRQKDKTSRNEGKDRNPEARAYQQNIDPYPAPAQQSAGYQAAHERGGYVEPAVYSRPAPQWQGFAQAGPAPRSDEAAPNYQGSSVGAGSNYFYSTTTEASAHSGDNYERQNVHDTSSFKDPWAEAGLGYLKPQVENRSFTPRSSDYDILPTSPSTPRPLTDTSAAGYQHVMERLPAVIPTFKEKGELPYGENDYPAEWNSEYNPAFDFKGQGPVATLWADVYKTDEDMRICHLFDHVDLFRLMYIVTTLNSTVDCWEDDPTCLRFATEILNIAGRPYGFNFVSHLRPANGFTVEQVEGLFRIMSDRANKKRGAAVERINEWLNWNNKLIKKKEEEARKSEHSTKYGNKYKYKSPSPTSSTPKPYPYWSPKKLLAGLPEAIMNYFGHGYNAAVEDKRLCWQWKINYFLYREKGTSDQLIWYLPKNFISPPPVPPEARFWSNITEEQADQDEREYIQNDPEEMIFLQKRLEQMSWGEQSRLEAERLALEEEEQRRYEEKGMSTNVVTVQPGSSSTKHPRPRTDNSSSQKDTRTHHRDTGGKSRRKRAPK</sequence>
<dbReference type="VEuPathDB" id="FungiDB:Bcin16g04650"/>
<feature type="compositionally biased region" description="Basic and acidic residues" evidence="1">
    <location>
        <begin position="11"/>
        <end position="27"/>
    </location>
</feature>
<reference evidence="2 3" key="3">
    <citation type="journal article" date="2017" name="Mol. Plant Pathol.">
        <title>A gapless genome sequence of the fungus Botrytis cinerea.</title>
        <authorList>
            <person name="Van Kan J.A."/>
            <person name="Stassen J.H."/>
            <person name="Mosbach A."/>
            <person name="Van Der Lee T.A."/>
            <person name="Faino L."/>
            <person name="Farmer A.D."/>
            <person name="Papasotiriou D.G."/>
            <person name="Zhou S."/>
            <person name="Seidl M.F."/>
            <person name="Cottam E."/>
            <person name="Edel D."/>
            <person name="Hahn M."/>
            <person name="Schwartz D.C."/>
            <person name="Dietrich R.A."/>
            <person name="Widdison S."/>
            <person name="Scalliet G."/>
        </authorList>
    </citation>
    <scope>NUCLEOTIDE SEQUENCE [LARGE SCALE GENOMIC DNA]</scope>
    <source>
        <strain evidence="2 3">B05.10</strain>
    </source>
</reference>
<feature type="region of interest" description="Disordered" evidence="1">
    <location>
        <begin position="342"/>
        <end position="371"/>
    </location>
</feature>
<feature type="compositionally biased region" description="Basic residues" evidence="1">
    <location>
        <begin position="1"/>
        <end position="10"/>
    </location>
</feature>
<name>A0A384K7I6_BOTFB</name>
<dbReference type="KEGG" id="bfu:BCIN_16g04650"/>
<protein>
    <submittedName>
        <fullName evidence="2">Uncharacterized protein</fullName>
    </submittedName>
</protein>
<keyword evidence="3" id="KW-1185">Reference proteome</keyword>
<accession>A0A384K7I6</accession>
<evidence type="ECO:0000256" key="1">
    <source>
        <dbReference type="SAM" id="MobiDB-lite"/>
    </source>
</evidence>
<feature type="region of interest" description="Disordered" evidence="1">
    <location>
        <begin position="1"/>
        <end position="53"/>
    </location>
</feature>
<feature type="compositionally biased region" description="Basic and acidic residues" evidence="1">
    <location>
        <begin position="342"/>
        <end position="352"/>
    </location>
</feature>
<feature type="region of interest" description="Disordered" evidence="1">
    <location>
        <begin position="69"/>
        <end position="91"/>
    </location>
</feature>
<feature type="compositionally biased region" description="Basic and acidic residues" evidence="1">
    <location>
        <begin position="498"/>
        <end position="507"/>
    </location>
</feature>
<dbReference type="AlphaFoldDB" id="A0A384K7I6"/>
<dbReference type="Proteomes" id="UP000001798">
    <property type="component" value="Chromosome 16"/>
</dbReference>
<dbReference type="GeneID" id="5429666"/>
<dbReference type="OrthoDB" id="3544716at2759"/>
<evidence type="ECO:0000313" key="3">
    <source>
        <dbReference type="Proteomes" id="UP000001798"/>
    </source>
</evidence>
<evidence type="ECO:0000313" key="2">
    <source>
        <dbReference type="EMBL" id="ATZ58776.1"/>
    </source>
</evidence>
<reference evidence="2 3" key="1">
    <citation type="journal article" date="2011" name="PLoS Genet.">
        <title>Genomic analysis of the necrotrophic fungal pathogens Sclerotinia sclerotiorum and Botrytis cinerea.</title>
        <authorList>
            <person name="Amselem J."/>
            <person name="Cuomo C.A."/>
            <person name="van Kan J.A."/>
            <person name="Viaud M."/>
            <person name="Benito E.P."/>
            <person name="Couloux A."/>
            <person name="Coutinho P.M."/>
            <person name="de Vries R.P."/>
            <person name="Dyer P.S."/>
            <person name="Fillinger S."/>
            <person name="Fournier E."/>
            <person name="Gout L."/>
            <person name="Hahn M."/>
            <person name="Kohn L."/>
            <person name="Lapalu N."/>
            <person name="Plummer K.M."/>
            <person name="Pradier J.M."/>
            <person name="Quevillon E."/>
            <person name="Sharon A."/>
            <person name="Simon A."/>
            <person name="ten Have A."/>
            <person name="Tudzynski B."/>
            <person name="Tudzynski P."/>
            <person name="Wincker P."/>
            <person name="Andrew M."/>
            <person name="Anthouard V."/>
            <person name="Beever R.E."/>
            <person name="Beffa R."/>
            <person name="Benoit I."/>
            <person name="Bouzid O."/>
            <person name="Brault B."/>
            <person name="Chen Z."/>
            <person name="Choquer M."/>
            <person name="Collemare J."/>
            <person name="Cotton P."/>
            <person name="Danchin E.G."/>
            <person name="Da Silva C."/>
            <person name="Gautier A."/>
            <person name="Giraud C."/>
            <person name="Giraud T."/>
            <person name="Gonzalez C."/>
            <person name="Grossetete S."/>
            <person name="Guldener U."/>
            <person name="Henrissat B."/>
            <person name="Howlett B.J."/>
            <person name="Kodira C."/>
            <person name="Kretschmer M."/>
            <person name="Lappartient A."/>
            <person name="Leroch M."/>
            <person name="Levis C."/>
            <person name="Mauceli E."/>
            <person name="Neuveglise C."/>
            <person name="Oeser B."/>
            <person name="Pearson M."/>
            <person name="Poulain J."/>
            <person name="Poussereau N."/>
            <person name="Quesneville H."/>
            <person name="Rascle C."/>
            <person name="Schumacher J."/>
            <person name="Segurens B."/>
            <person name="Sexton A."/>
            <person name="Silva E."/>
            <person name="Sirven C."/>
            <person name="Soanes D.M."/>
            <person name="Talbot N.J."/>
            <person name="Templeton M."/>
            <person name="Yandava C."/>
            <person name="Yarden O."/>
            <person name="Zeng Q."/>
            <person name="Rollins J.A."/>
            <person name="Lebrun M.H."/>
            <person name="Dickman M."/>
        </authorList>
    </citation>
    <scope>NUCLEOTIDE SEQUENCE [LARGE SCALE GENOMIC DNA]</scope>
    <source>
        <strain evidence="2 3">B05.10</strain>
    </source>
</reference>
<feature type="region of interest" description="Disordered" evidence="1">
    <location>
        <begin position="498"/>
        <end position="556"/>
    </location>
</feature>
<feature type="compositionally biased region" description="Low complexity" evidence="1">
    <location>
        <begin position="361"/>
        <end position="371"/>
    </location>
</feature>
<organism evidence="2 3">
    <name type="scientific">Botryotinia fuckeliana (strain B05.10)</name>
    <name type="common">Noble rot fungus</name>
    <name type="synonym">Botrytis cinerea</name>
    <dbReference type="NCBI Taxonomy" id="332648"/>
    <lineage>
        <taxon>Eukaryota</taxon>
        <taxon>Fungi</taxon>
        <taxon>Dikarya</taxon>
        <taxon>Ascomycota</taxon>
        <taxon>Pezizomycotina</taxon>
        <taxon>Leotiomycetes</taxon>
        <taxon>Helotiales</taxon>
        <taxon>Sclerotiniaceae</taxon>
        <taxon>Botrytis</taxon>
    </lineage>
</organism>
<reference evidence="2 3" key="2">
    <citation type="journal article" date="2012" name="Eukaryot. Cell">
        <title>Genome update of Botrytis cinerea strains B05.10 and T4.</title>
        <authorList>
            <person name="Staats M."/>
            <person name="van Kan J.A."/>
        </authorList>
    </citation>
    <scope>NUCLEOTIDE SEQUENCE [LARGE SCALE GENOMIC DNA]</scope>
    <source>
        <strain evidence="2 3">B05.10</strain>
    </source>
</reference>